<reference evidence="1 2" key="1">
    <citation type="submission" date="2024-04" db="EMBL/GenBank/DDBJ databases">
        <title>Defined microbial consortia suppress multidrug-resistant proinflammatory Enterobacteriaceae via ecological control.</title>
        <authorList>
            <person name="Furuichi M."/>
            <person name="Kawaguchi T."/>
            <person name="Pust M."/>
            <person name="Yasuma K."/>
            <person name="Plichta D."/>
            <person name="Hasegawa N."/>
            <person name="Ohya T."/>
            <person name="Bhattarai S."/>
            <person name="Sasajima S."/>
            <person name="Aoto Y."/>
            <person name="Tuganbaev T."/>
            <person name="Yaginuma M."/>
            <person name="Ueda M."/>
            <person name="Okahashi N."/>
            <person name="Amafuji K."/>
            <person name="Kiridooshi Y."/>
            <person name="Sugita K."/>
            <person name="Strazar M."/>
            <person name="Skelly A."/>
            <person name="Suda W."/>
            <person name="Hattori M."/>
            <person name="Nakamoto N."/>
            <person name="Caballero S."/>
            <person name="Norman J."/>
            <person name="Olle B."/>
            <person name="Tanoue T."/>
            <person name="Arita M."/>
            <person name="Bucci V."/>
            <person name="Atarashi K."/>
            <person name="Xavier R."/>
            <person name="Honda K."/>
        </authorList>
    </citation>
    <scope>NUCLEOTIDE SEQUENCE [LARGE SCALE GENOMIC DNA]</scope>
    <source>
        <strain evidence="2">k04-0078-D8-1</strain>
    </source>
</reference>
<organism evidence="1 2">
    <name type="scientific">Blautia hominis</name>
    <dbReference type="NCBI Taxonomy" id="2025493"/>
    <lineage>
        <taxon>Bacteria</taxon>
        <taxon>Bacillati</taxon>
        <taxon>Bacillota</taxon>
        <taxon>Clostridia</taxon>
        <taxon>Lachnospirales</taxon>
        <taxon>Lachnospiraceae</taxon>
        <taxon>Blautia</taxon>
    </lineage>
</organism>
<gene>
    <name evidence="1" type="ORF">K040078D81_45840</name>
</gene>
<accession>A0ABQ0BGA5</accession>
<proteinExistence type="predicted"/>
<keyword evidence="2" id="KW-1185">Reference proteome</keyword>
<comment type="caution">
    <text evidence="1">The sequence shown here is derived from an EMBL/GenBank/DDBJ whole genome shotgun (WGS) entry which is preliminary data.</text>
</comment>
<protein>
    <submittedName>
        <fullName evidence="1">Uncharacterized protein</fullName>
    </submittedName>
</protein>
<evidence type="ECO:0000313" key="2">
    <source>
        <dbReference type="Proteomes" id="UP001600943"/>
    </source>
</evidence>
<dbReference type="Proteomes" id="UP001600943">
    <property type="component" value="Unassembled WGS sequence"/>
</dbReference>
<sequence length="76" mass="8463">MSFVSVQSLLNDIVTVHSVSSNTLRDAQIWSILHHIALAASGFSCFRHENASRNSGLCTVTQYLAMDKLDKKRLDL</sequence>
<dbReference type="EMBL" id="BAABYW010000001">
    <property type="protein sequence ID" value="GAA6410467.1"/>
    <property type="molecule type" value="Genomic_DNA"/>
</dbReference>
<evidence type="ECO:0000313" key="1">
    <source>
        <dbReference type="EMBL" id="GAA6410467.1"/>
    </source>
</evidence>
<name>A0ABQ0BGA5_9FIRM</name>